<keyword evidence="9 12" id="KW-1133">Transmembrane helix</keyword>
<evidence type="ECO:0000256" key="2">
    <source>
        <dbReference type="ARBA" id="ARBA00007395"/>
    </source>
</evidence>
<dbReference type="Gene3D" id="1.10.3820.10">
    <property type="entry name" value="Di-heme elbow motif domain"/>
    <property type="match status" value="1"/>
</dbReference>
<evidence type="ECO:0000256" key="1">
    <source>
        <dbReference type="ARBA" id="ARBA00004236"/>
    </source>
</evidence>
<dbReference type="InterPro" id="IPR005126">
    <property type="entry name" value="NapC/NirT_cyt_c_N"/>
</dbReference>
<keyword evidence="10" id="KW-0408">Iron</keyword>
<sequence>MQALQGGVLWLAGLGFLLGLGGFAFYQGQGWSYFSDRPEACANCHIMRDQYESWRHSSHRSWASCNDCHMPHTFLGKWTTKALSGFQHSLAFTTGDFPEPIVITPRNKAIALENCVACHRPVVAQMLLRPGVHGPEDWNCTACHGNVGHRGLK</sequence>
<comment type="caution">
    <text evidence="14">The sequence shown here is derived from an EMBL/GenBank/DDBJ whole genome shotgun (WGS) entry which is preliminary data.</text>
</comment>
<evidence type="ECO:0000259" key="13">
    <source>
        <dbReference type="Pfam" id="PF03264"/>
    </source>
</evidence>
<evidence type="ECO:0000256" key="5">
    <source>
        <dbReference type="ARBA" id="ARBA00022617"/>
    </source>
</evidence>
<feature type="transmembrane region" description="Helical" evidence="12">
    <location>
        <begin position="6"/>
        <end position="26"/>
    </location>
</feature>
<dbReference type="GO" id="GO:0005886">
    <property type="term" value="C:plasma membrane"/>
    <property type="evidence" value="ECO:0007669"/>
    <property type="project" value="UniProtKB-SubCell"/>
</dbReference>
<dbReference type="EC" id="1.7.2.2" evidence="14"/>
<dbReference type="NCBIfam" id="TIGR03153">
    <property type="entry name" value="cytochr_NrfH"/>
    <property type="match status" value="1"/>
</dbReference>
<dbReference type="InterPro" id="IPR036280">
    <property type="entry name" value="Multihaem_cyt_sf"/>
</dbReference>
<protein>
    <submittedName>
        <fullName evidence="14">Cytochrome c nitrite reductase small subunit</fullName>
        <ecNumber evidence="14">1.7.2.2</ecNumber>
    </submittedName>
</protein>
<dbReference type="Pfam" id="PF03264">
    <property type="entry name" value="Cytochrom_NNT"/>
    <property type="match status" value="1"/>
</dbReference>
<dbReference type="SUPFAM" id="SSF48695">
    <property type="entry name" value="Multiheme cytochromes"/>
    <property type="match status" value="1"/>
</dbReference>
<gene>
    <name evidence="14" type="primary">nrfH</name>
    <name evidence="14" type="ORF">ETP66_09085</name>
</gene>
<evidence type="ECO:0000256" key="3">
    <source>
        <dbReference type="ARBA" id="ARBA00022448"/>
    </source>
</evidence>
<dbReference type="OrthoDB" id="9791652at2"/>
<keyword evidence="11 12" id="KW-0472">Membrane</keyword>
<dbReference type="GO" id="GO:0009055">
    <property type="term" value="F:electron transfer activity"/>
    <property type="evidence" value="ECO:0007669"/>
    <property type="project" value="TreeGrafter"/>
</dbReference>
<keyword evidence="3" id="KW-0813">Transport</keyword>
<accession>A0A4Q9B046</accession>
<feature type="domain" description="NapC/NirT cytochrome c N-terminal" evidence="13">
    <location>
        <begin position="9"/>
        <end position="91"/>
    </location>
</feature>
<dbReference type="EMBL" id="SIJL01000011">
    <property type="protein sequence ID" value="TBH17528.1"/>
    <property type="molecule type" value="Genomic_DNA"/>
</dbReference>
<keyword evidence="8" id="KW-0249">Electron transport</keyword>
<dbReference type="AlphaFoldDB" id="A0A4Q9B046"/>
<organism evidence="14 15">
    <name type="scientific">Thermus thermamylovorans</name>
    <dbReference type="NCBI Taxonomy" id="2509362"/>
    <lineage>
        <taxon>Bacteria</taxon>
        <taxon>Thermotogati</taxon>
        <taxon>Deinococcota</taxon>
        <taxon>Deinococci</taxon>
        <taxon>Thermales</taxon>
        <taxon>Thermaceae</taxon>
        <taxon>Thermus</taxon>
    </lineage>
</organism>
<keyword evidence="6 12" id="KW-0812">Transmembrane</keyword>
<evidence type="ECO:0000256" key="7">
    <source>
        <dbReference type="ARBA" id="ARBA00022723"/>
    </source>
</evidence>
<dbReference type="GO" id="GO:0009061">
    <property type="term" value="P:anaerobic respiration"/>
    <property type="evidence" value="ECO:0007669"/>
    <property type="project" value="TreeGrafter"/>
</dbReference>
<evidence type="ECO:0000313" key="14">
    <source>
        <dbReference type="EMBL" id="TBH17528.1"/>
    </source>
</evidence>
<keyword evidence="15" id="KW-1185">Reference proteome</keyword>
<keyword evidence="5" id="KW-0349">Heme</keyword>
<reference evidence="14 15" key="1">
    <citation type="submission" date="2019-02" db="EMBL/GenBank/DDBJ databases">
        <title>Thermus sp. a novel from hot spring.</title>
        <authorList>
            <person name="Zhao Z."/>
        </authorList>
    </citation>
    <scope>NUCLEOTIDE SEQUENCE [LARGE SCALE GENOMIC DNA]</scope>
    <source>
        <strain evidence="14 15">CFH 72773T</strain>
    </source>
</reference>
<evidence type="ECO:0000256" key="9">
    <source>
        <dbReference type="ARBA" id="ARBA00022989"/>
    </source>
</evidence>
<dbReference type="Proteomes" id="UP000292858">
    <property type="component" value="Unassembled WGS sequence"/>
</dbReference>
<evidence type="ECO:0000256" key="4">
    <source>
        <dbReference type="ARBA" id="ARBA00022475"/>
    </source>
</evidence>
<evidence type="ECO:0000256" key="6">
    <source>
        <dbReference type="ARBA" id="ARBA00022692"/>
    </source>
</evidence>
<dbReference type="GO" id="GO:0022900">
    <property type="term" value="P:electron transport chain"/>
    <property type="evidence" value="ECO:0007669"/>
    <property type="project" value="InterPro"/>
</dbReference>
<evidence type="ECO:0000256" key="10">
    <source>
        <dbReference type="ARBA" id="ARBA00023004"/>
    </source>
</evidence>
<comment type="subcellular location">
    <subcellularLocation>
        <location evidence="1">Cell membrane</location>
    </subcellularLocation>
</comment>
<dbReference type="PANTHER" id="PTHR30333">
    <property type="entry name" value="CYTOCHROME C-TYPE PROTEIN"/>
    <property type="match status" value="1"/>
</dbReference>
<evidence type="ECO:0000256" key="8">
    <source>
        <dbReference type="ARBA" id="ARBA00022982"/>
    </source>
</evidence>
<evidence type="ECO:0000313" key="15">
    <source>
        <dbReference type="Proteomes" id="UP000292858"/>
    </source>
</evidence>
<dbReference type="GO" id="GO:0042279">
    <property type="term" value="F:nitrite reductase (cytochrome, ammonia-forming) activity"/>
    <property type="evidence" value="ECO:0007669"/>
    <property type="project" value="UniProtKB-EC"/>
</dbReference>
<evidence type="ECO:0000256" key="12">
    <source>
        <dbReference type="SAM" id="Phobius"/>
    </source>
</evidence>
<dbReference type="PANTHER" id="PTHR30333:SF1">
    <property type="entry name" value="CYTOCHROME C-TYPE PROTEIN NAPC"/>
    <property type="match status" value="1"/>
</dbReference>
<dbReference type="InterPro" id="IPR051174">
    <property type="entry name" value="Cytochrome_c-type_ET"/>
</dbReference>
<dbReference type="InterPro" id="IPR038266">
    <property type="entry name" value="NapC/NirT_cytc_sf"/>
</dbReference>
<dbReference type="GO" id="GO:0046872">
    <property type="term" value="F:metal ion binding"/>
    <property type="evidence" value="ECO:0007669"/>
    <property type="project" value="UniProtKB-KW"/>
</dbReference>
<dbReference type="RefSeq" id="WP_130842318.1">
    <property type="nucleotide sequence ID" value="NZ_SIJL01000011.1"/>
</dbReference>
<comment type="similarity">
    <text evidence="2">Belongs to the NapC/NirT/NrfH family.</text>
</comment>
<proteinExistence type="inferred from homology"/>
<keyword evidence="4" id="KW-1003">Cell membrane</keyword>
<name>A0A4Q9B046_9DEIN</name>
<evidence type="ECO:0000256" key="11">
    <source>
        <dbReference type="ARBA" id="ARBA00023136"/>
    </source>
</evidence>
<keyword evidence="14" id="KW-0560">Oxidoreductase</keyword>
<dbReference type="InterPro" id="IPR017571">
    <property type="entry name" value="NrfH"/>
</dbReference>
<keyword evidence="7" id="KW-0479">Metal-binding</keyword>